<reference evidence="2" key="1">
    <citation type="submission" date="2020-04" db="EMBL/GenBank/DDBJ databases">
        <title>A desert anoxygenic phototrophic bacterium fixes CO2 using RubisCO under aerobic conditions.</title>
        <authorList>
            <person name="Tang K."/>
        </authorList>
    </citation>
    <scope>NUCLEOTIDE SEQUENCE [LARGE SCALE GENOMIC DNA]</scope>
    <source>
        <strain evidence="2">MIMtkB3</strain>
    </source>
</reference>
<sequence>MSKPLDIAVISLPRAGERRAHMARQLDALGLPFHFFDAVDGRAVGAEGLARLGLSVGEPLRSRVPLNPGEVGCYASHLSLLDGFLASGSEALLVLEDDAILDPDLPDVIRAVLDLPHPWDVVKLGGVATVPMDPVRTLGEGRTLARPWKPAYGSHAYLVSRAGAALLTDRRHRSMRVPYDALLDWYWHSGADLYAVTPWAVTTAESLVSSIQDAGGRWLHEPNRLDRLRISLDKARSKRHWRRLDRDRTA</sequence>
<name>A0A858R9J7_9PROT</name>
<accession>A0A858R9J7</accession>
<dbReference type="GO" id="GO:0016740">
    <property type="term" value="F:transferase activity"/>
    <property type="evidence" value="ECO:0007669"/>
    <property type="project" value="UniProtKB-KW"/>
</dbReference>
<dbReference type="Pfam" id="PF01755">
    <property type="entry name" value="Glyco_transf_25"/>
    <property type="match status" value="1"/>
</dbReference>
<protein>
    <submittedName>
        <fullName evidence="2">Glycosyltransferase family 25 protein</fullName>
    </submittedName>
</protein>
<dbReference type="KEGG" id="acru:HHL28_11635"/>
<evidence type="ECO:0000313" key="3">
    <source>
        <dbReference type="Proteomes" id="UP000501891"/>
    </source>
</evidence>
<proteinExistence type="predicted"/>
<evidence type="ECO:0000259" key="1">
    <source>
        <dbReference type="Pfam" id="PF01755"/>
    </source>
</evidence>
<dbReference type="EMBL" id="CP051775">
    <property type="protein sequence ID" value="QJE73656.1"/>
    <property type="molecule type" value="Genomic_DNA"/>
</dbReference>
<keyword evidence="3" id="KW-1185">Reference proteome</keyword>
<gene>
    <name evidence="2" type="ORF">HHL28_11635</name>
</gene>
<dbReference type="Proteomes" id="UP000501891">
    <property type="component" value="Chromosome"/>
</dbReference>
<feature type="domain" description="Glycosyl transferase family 25" evidence="1">
    <location>
        <begin position="7"/>
        <end position="116"/>
    </location>
</feature>
<evidence type="ECO:0000313" key="2">
    <source>
        <dbReference type="EMBL" id="QJE73656.1"/>
    </source>
</evidence>
<dbReference type="CDD" id="cd06532">
    <property type="entry name" value="Glyco_transf_25"/>
    <property type="match status" value="1"/>
</dbReference>
<dbReference type="InterPro" id="IPR002654">
    <property type="entry name" value="Glyco_trans_25"/>
</dbReference>
<dbReference type="AlphaFoldDB" id="A0A858R9J7"/>
<organism evidence="2 3">
    <name type="scientific">Aerophototrophica crusticola</name>
    <dbReference type="NCBI Taxonomy" id="1709002"/>
    <lineage>
        <taxon>Bacteria</taxon>
        <taxon>Pseudomonadati</taxon>
        <taxon>Pseudomonadota</taxon>
        <taxon>Alphaproteobacteria</taxon>
        <taxon>Rhodospirillales</taxon>
        <taxon>Rhodospirillaceae</taxon>
        <taxon>Aerophototrophica</taxon>
    </lineage>
</organism>